<feature type="region of interest" description="Disordered" evidence="1">
    <location>
        <begin position="1"/>
        <end position="30"/>
    </location>
</feature>
<evidence type="ECO:0000313" key="3">
    <source>
        <dbReference type="Proteomes" id="UP001321748"/>
    </source>
</evidence>
<keyword evidence="3" id="KW-1185">Reference proteome</keyword>
<evidence type="ECO:0000256" key="1">
    <source>
        <dbReference type="SAM" id="MobiDB-lite"/>
    </source>
</evidence>
<sequence length="52" mass="5745">MSSQKPVTDPRGVPGALRRDVEGTTNASKGKYELVIDPKTNTVLHFLFKSEK</sequence>
<proteinExistence type="predicted"/>
<evidence type="ECO:0000313" key="2">
    <source>
        <dbReference type="EMBL" id="BDR54519.1"/>
    </source>
</evidence>
<dbReference type="EMBL" id="AP026800">
    <property type="protein sequence ID" value="BDR54519.1"/>
    <property type="molecule type" value="Genomic_DNA"/>
</dbReference>
<gene>
    <name evidence="2" type="ORF">KIMH_06300</name>
</gene>
<name>A0ABM8BC86_9BIFI</name>
<reference evidence="2 3" key="1">
    <citation type="journal article" date="2023" name="Microbiol. Spectr.">
        <title>Symbiosis of Carpenter Bees with Uncharacterized Lactic Acid Bacteria Showing NAD Auxotrophy.</title>
        <authorList>
            <person name="Kawasaki S."/>
            <person name="Ozawa K."/>
            <person name="Mori T."/>
            <person name="Yamamoto A."/>
            <person name="Ito M."/>
            <person name="Ohkuma M."/>
            <person name="Sakamoto M."/>
            <person name="Matsutani M."/>
        </authorList>
    </citation>
    <scope>NUCLEOTIDE SEQUENCE [LARGE SCALE GENOMIC DNA]</scope>
    <source>
        <strain evidence="2 3">KimH</strain>
    </source>
</reference>
<protein>
    <submittedName>
        <fullName evidence="2">Uncharacterized protein</fullName>
    </submittedName>
</protein>
<organism evidence="2 3">
    <name type="scientific">Bombiscardovia apis</name>
    <dbReference type="NCBI Taxonomy" id="2932182"/>
    <lineage>
        <taxon>Bacteria</taxon>
        <taxon>Bacillati</taxon>
        <taxon>Actinomycetota</taxon>
        <taxon>Actinomycetes</taxon>
        <taxon>Bifidobacteriales</taxon>
        <taxon>Bifidobacteriaceae</taxon>
        <taxon>Bombiscardovia</taxon>
    </lineage>
</organism>
<accession>A0ABM8BC86</accession>
<dbReference type="Proteomes" id="UP001321748">
    <property type="component" value="Chromosome"/>
</dbReference>